<keyword evidence="9" id="KW-0067">ATP-binding</keyword>
<dbReference type="GO" id="GO:0061710">
    <property type="term" value="F:L-threonylcarbamoyladenylate synthase"/>
    <property type="evidence" value="ECO:0007669"/>
    <property type="project" value="UniProtKB-EC"/>
</dbReference>
<dbReference type="SUPFAM" id="SSF55821">
    <property type="entry name" value="YrdC/RibB"/>
    <property type="match status" value="1"/>
</dbReference>
<proteinExistence type="inferred from homology"/>
<evidence type="ECO:0000256" key="2">
    <source>
        <dbReference type="ARBA" id="ARBA00007663"/>
    </source>
</evidence>
<dbReference type="GO" id="GO:0000049">
    <property type="term" value="F:tRNA binding"/>
    <property type="evidence" value="ECO:0007669"/>
    <property type="project" value="TreeGrafter"/>
</dbReference>
<evidence type="ECO:0000256" key="3">
    <source>
        <dbReference type="ARBA" id="ARBA00012584"/>
    </source>
</evidence>
<evidence type="ECO:0000256" key="11">
    <source>
        <dbReference type="SAM" id="MobiDB-lite"/>
    </source>
</evidence>
<accession>A0A3B0Y3C2</accession>
<reference evidence="13" key="1">
    <citation type="submission" date="2018-06" db="EMBL/GenBank/DDBJ databases">
        <authorList>
            <person name="Zhirakovskaya E."/>
        </authorList>
    </citation>
    <scope>NUCLEOTIDE SEQUENCE</scope>
</reference>
<dbReference type="EC" id="2.7.7.87" evidence="3"/>
<feature type="compositionally biased region" description="Polar residues" evidence="11">
    <location>
        <begin position="170"/>
        <end position="183"/>
    </location>
</feature>
<comment type="subcellular location">
    <subcellularLocation>
        <location evidence="1">Cytoplasm</location>
    </subcellularLocation>
</comment>
<evidence type="ECO:0000256" key="4">
    <source>
        <dbReference type="ARBA" id="ARBA00022490"/>
    </source>
</evidence>
<dbReference type="GO" id="GO:0005737">
    <property type="term" value="C:cytoplasm"/>
    <property type="evidence" value="ECO:0007669"/>
    <property type="project" value="UniProtKB-SubCell"/>
</dbReference>
<organism evidence="13">
    <name type="scientific">hydrothermal vent metagenome</name>
    <dbReference type="NCBI Taxonomy" id="652676"/>
    <lineage>
        <taxon>unclassified sequences</taxon>
        <taxon>metagenomes</taxon>
        <taxon>ecological metagenomes</taxon>
    </lineage>
</organism>
<evidence type="ECO:0000256" key="8">
    <source>
        <dbReference type="ARBA" id="ARBA00022741"/>
    </source>
</evidence>
<dbReference type="PANTHER" id="PTHR17490">
    <property type="entry name" value="SUA5"/>
    <property type="match status" value="1"/>
</dbReference>
<feature type="region of interest" description="Disordered" evidence="11">
    <location>
        <begin position="162"/>
        <end position="183"/>
    </location>
</feature>
<dbReference type="PROSITE" id="PS51163">
    <property type="entry name" value="YRDC"/>
    <property type="match status" value="1"/>
</dbReference>
<keyword evidence="8" id="KW-0547">Nucleotide-binding</keyword>
<comment type="catalytic activity">
    <reaction evidence="10">
        <text>L-threonine + hydrogencarbonate + ATP = L-threonylcarbamoyladenylate + diphosphate + H2O</text>
        <dbReference type="Rhea" id="RHEA:36407"/>
        <dbReference type="ChEBI" id="CHEBI:15377"/>
        <dbReference type="ChEBI" id="CHEBI:17544"/>
        <dbReference type="ChEBI" id="CHEBI:30616"/>
        <dbReference type="ChEBI" id="CHEBI:33019"/>
        <dbReference type="ChEBI" id="CHEBI:57926"/>
        <dbReference type="ChEBI" id="CHEBI:73682"/>
        <dbReference type="EC" id="2.7.7.87"/>
    </reaction>
</comment>
<evidence type="ECO:0000256" key="6">
    <source>
        <dbReference type="ARBA" id="ARBA00022694"/>
    </source>
</evidence>
<dbReference type="InterPro" id="IPR017945">
    <property type="entry name" value="DHBP_synth_RibB-like_a/b_dom"/>
</dbReference>
<dbReference type="GO" id="GO:0005524">
    <property type="term" value="F:ATP binding"/>
    <property type="evidence" value="ECO:0007669"/>
    <property type="project" value="UniProtKB-KW"/>
</dbReference>
<dbReference type="AlphaFoldDB" id="A0A3B0Y3C2"/>
<comment type="similarity">
    <text evidence="2">Belongs to the SUA5 family.</text>
</comment>
<dbReference type="Pfam" id="PF01300">
    <property type="entry name" value="Sua5_yciO_yrdC"/>
    <property type="match status" value="1"/>
</dbReference>
<keyword evidence="4" id="KW-0963">Cytoplasm</keyword>
<keyword evidence="6" id="KW-0819">tRNA processing</keyword>
<evidence type="ECO:0000259" key="12">
    <source>
        <dbReference type="PROSITE" id="PS51163"/>
    </source>
</evidence>
<dbReference type="InterPro" id="IPR023535">
    <property type="entry name" value="TC-AMP_synthase"/>
</dbReference>
<dbReference type="GO" id="GO:0003725">
    <property type="term" value="F:double-stranded RNA binding"/>
    <property type="evidence" value="ECO:0007669"/>
    <property type="project" value="InterPro"/>
</dbReference>
<evidence type="ECO:0000256" key="7">
    <source>
        <dbReference type="ARBA" id="ARBA00022695"/>
    </source>
</evidence>
<evidence type="ECO:0000256" key="9">
    <source>
        <dbReference type="ARBA" id="ARBA00022840"/>
    </source>
</evidence>
<dbReference type="PANTHER" id="PTHR17490:SF18">
    <property type="entry name" value="THREONYLCARBAMOYL-AMP SYNTHASE"/>
    <property type="match status" value="1"/>
</dbReference>
<evidence type="ECO:0000256" key="1">
    <source>
        <dbReference type="ARBA" id="ARBA00004496"/>
    </source>
</evidence>
<gene>
    <name evidence="13" type="ORF">MNBD_GAMMA09-2762</name>
</gene>
<evidence type="ECO:0000256" key="5">
    <source>
        <dbReference type="ARBA" id="ARBA00022679"/>
    </source>
</evidence>
<dbReference type="EMBL" id="UOFI01000187">
    <property type="protein sequence ID" value="VAW70107.1"/>
    <property type="molecule type" value="Genomic_DNA"/>
</dbReference>
<dbReference type="HAMAP" id="MF_01852">
    <property type="entry name" value="TsaC"/>
    <property type="match status" value="1"/>
</dbReference>
<name>A0A3B0Y3C2_9ZZZZ</name>
<protein>
    <recommendedName>
        <fullName evidence="3">L-threonylcarbamoyladenylate synthase</fullName>
        <ecNumber evidence="3">2.7.7.87</ecNumber>
    </recommendedName>
</protein>
<dbReference type="InterPro" id="IPR006070">
    <property type="entry name" value="Sua5-like_dom"/>
</dbReference>
<sequence length="183" mass="20471">MPSKFQINQAASIIHNEGIIAYPTESVYGLGCDPLSETAVTAILQLKHRPLEKGLIIIAASLQQLQPYIDITPDQAKTITQYTRAMTWLVKKSIHTPPWISGKHPKIAIRVSQHPLVKQLCQRLQHPIVSTSANPSGAKPAVSAFQSRRYFKNQVNMYLNGKTGELKQPTPITDLQNNRQIRE</sequence>
<evidence type="ECO:0000256" key="10">
    <source>
        <dbReference type="ARBA" id="ARBA00048366"/>
    </source>
</evidence>
<dbReference type="Gene3D" id="3.90.870.10">
    <property type="entry name" value="DHBP synthase"/>
    <property type="match status" value="1"/>
</dbReference>
<keyword evidence="5 13" id="KW-0808">Transferase</keyword>
<dbReference type="InterPro" id="IPR050156">
    <property type="entry name" value="TC-AMP_synthase_SUA5"/>
</dbReference>
<dbReference type="GO" id="GO:0006450">
    <property type="term" value="P:regulation of translational fidelity"/>
    <property type="evidence" value="ECO:0007669"/>
    <property type="project" value="TreeGrafter"/>
</dbReference>
<dbReference type="GO" id="GO:0002949">
    <property type="term" value="P:tRNA threonylcarbamoyladenosine modification"/>
    <property type="evidence" value="ECO:0007669"/>
    <property type="project" value="InterPro"/>
</dbReference>
<feature type="domain" description="YrdC-like" evidence="12">
    <location>
        <begin position="4"/>
        <end position="183"/>
    </location>
</feature>
<evidence type="ECO:0000313" key="13">
    <source>
        <dbReference type="EMBL" id="VAW70107.1"/>
    </source>
</evidence>
<dbReference type="NCBIfam" id="TIGR00057">
    <property type="entry name" value="L-threonylcarbamoyladenylate synthase"/>
    <property type="match status" value="1"/>
</dbReference>
<keyword evidence="7 13" id="KW-0548">Nucleotidyltransferase</keyword>